<dbReference type="Proteomes" id="UP000002071">
    <property type="component" value="Chromosome"/>
</dbReference>
<reference evidence="1 2" key="1">
    <citation type="journal article" date="2009" name="Stand. Genomic Sci.">
        <title>Complete genome sequence of Halorhabdus utahensis type strain (AX-2).</title>
        <authorList>
            <person name="Anderson I."/>
            <person name="Tindall B.J."/>
            <person name="Pomrenke H."/>
            <person name="Goker M."/>
            <person name="Lapidus A."/>
            <person name="Nolan M."/>
            <person name="Copeland A."/>
            <person name="Glavina Del Rio T."/>
            <person name="Chen F."/>
            <person name="Tice H."/>
            <person name="Cheng J.F."/>
            <person name="Lucas S."/>
            <person name="Chertkov O."/>
            <person name="Bruce D."/>
            <person name="Brettin T."/>
            <person name="Detter J.C."/>
            <person name="Han C."/>
            <person name="Goodwin L."/>
            <person name="Land M."/>
            <person name="Hauser L."/>
            <person name="Chang Y.J."/>
            <person name="Jeffries C.D."/>
            <person name="Pitluck S."/>
            <person name="Pati A."/>
            <person name="Mavromatis K."/>
            <person name="Ivanova N."/>
            <person name="Ovchinnikova G."/>
            <person name="Chen A."/>
            <person name="Palaniappan K."/>
            <person name="Chain P."/>
            <person name="Rohde M."/>
            <person name="Bristow J."/>
            <person name="Eisen J.A."/>
            <person name="Markowitz V."/>
            <person name="Hugenholtz P."/>
            <person name="Kyrpides N.C."/>
            <person name="Klenk H.P."/>
        </authorList>
    </citation>
    <scope>NUCLEOTIDE SEQUENCE [LARGE SCALE GENOMIC DNA]</scope>
    <source>
        <strain evidence="2">DSM 12940 / JCM 11049 / AX-2</strain>
    </source>
</reference>
<dbReference type="GeneID" id="8383726"/>
<dbReference type="HOGENOM" id="CLU_157003_0_0_2"/>
<dbReference type="KEGG" id="hut:Huta_1447"/>
<evidence type="ECO:0000313" key="2">
    <source>
        <dbReference type="Proteomes" id="UP000002071"/>
    </source>
</evidence>
<dbReference type="RefSeq" id="WP_015789197.1">
    <property type="nucleotide sequence ID" value="NC_013158.1"/>
</dbReference>
<keyword evidence="2" id="KW-1185">Reference proteome</keyword>
<dbReference type="AlphaFoldDB" id="C7NNU8"/>
<dbReference type="eggNOG" id="arCOG06389">
    <property type="taxonomic scope" value="Archaea"/>
</dbReference>
<evidence type="ECO:0000313" key="1">
    <source>
        <dbReference type="EMBL" id="ACV11623.1"/>
    </source>
</evidence>
<dbReference type="OrthoDB" id="166257at2157"/>
<sequence>MSSRERRQGGSDSGNRKHLADILPIDRAAIESLSWALGTRVTGAGATRLFEAANPSTRSTLSVFEATEYTCIVRFRTPVGREKFFGVAASDLRPMLEELLEHEDWQSRDGQIENV</sequence>
<proteinExistence type="predicted"/>
<organism evidence="1 2">
    <name type="scientific">Halorhabdus utahensis (strain DSM 12940 / JCM 11049 / AX-2)</name>
    <dbReference type="NCBI Taxonomy" id="519442"/>
    <lineage>
        <taxon>Archaea</taxon>
        <taxon>Methanobacteriati</taxon>
        <taxon>Methanobacteriota</taxon>
        <taxon>Stenosarchaea group</taxon>
        <taxon>Halobacteria</taxon>
        <taxon>Halobacteriales</taxon>
        <taxon>Haloarculaceae</taxon>
        <taxon>Halorhabdus</taxon>
    </lineage>
</organism>
<gene>
    <name evidence="1" type="ordered locus">Huta_1447</name>
</gene>
<name>C7NNU8_HALUD</name>
<dbReference type="EMBL" id="CP001687">
    <property type="protein sequence ID" value="ACV11623.1"/>
    <property type="molecule type" value="Genomic_DNA"/>
</dbReference>
<protein>
    <submittedName>
        <fullName evidence="1">Uncharacterized protein</fullName>
    </submittedName>
</protein>
<accession>C7NNU8</accession>